<evidence type="ECO:0000256" key="1">
    <source>
        <dbReference type="ARBA" id="ARBA00006247"/>
    </source>
</evidence>
<dbReference type="InterPro" id="IPR047177">
    <property type="entry name" value="Pept_M20A"/>
</dbReference>
<dbReference type="Pfam" id="PF01546">
    <property type="entry name" value="Peptidase_M20"/>
    <property type="match status" value="1"/>
</dbReference>
<dbReference type="PIRSF" id="PIRSF036696">
    <property type="entry name" value="ACY-1"/>
    <property type="match status" value="1"/>
</dbReference>
<dbReference type="SUPFAM" id="SSF55031">
    <property type="entry name" value="Bacterial exopeptidase dimerisation domain"/>
    <property type="match status" value="1"/>
</dbReference>
<evidence type="ECO:0000313" key="8">
    <source>
        <dbReference type="Proteomes" id="UP000462014"/>
    </source>
</evidence>
<dbReference type="Gene3D" id="3.30.70.360">
    <property type="match status" value="1"/>
</dbReference>
<organism evidence="7 8">
    <name type="scientific">Mucilaginibacter arboris</name>
    <dbReference type="NCBI Taxonomy" id="2682090"/>
    <lineage>
        <taxon>Bacteria</taxon>
        <taxon>Pseudomonadati</taxon>
        <taxon>Bacteroidota</taxon>
        <taxon>Sphingobacteriia</taxon>
        <taxon>Sphingobacteriales</taxon>
        <taxon>Sphingobacteriaceae</taxon>
        <taxon>Mucilaginibacter</taxon>
    </lineage>
</organism>
<dbReference type="PANTHER" id="PTHR45962">
    <property type="entry name" value="N-FATTY-ACYL-AMINO ACID SYNTHASE/HYDROLASE PM20D1"/>
    <property type="match status" value="1"/>
</dbReference>
<evidence type="ECO:0000256" key="3">
    <source>
        <dbReference type="ARBA" id="ARBA00022723"/>
    </source>
</evidence>
<sequence>MGKKFAFFLLTVVLILVLIILIKTFTFKSIQPTYPTATTLAVSDSAIVHLQQGIRFKTVSVSDRAKPDSSTFLAFHRYLAKTYPLIQQKLRLETVAGYSLVYTWKGKNPALKPVILMAHQDVVPVEKASLPQWKVDPFGGTIKDGKLWGRGSADDKISLFALLEATEKLLQENRQPERTIYFVFGHDEEAGGKGVKAVAALFKTRGIKADWVLDEGGEITKKEIPGLQGKPVALIGTSEKGYLSIDLKVNIEGGHSSMPKTETAIDVLVNAVQKLRSKPFPASFAGSTGDFFNYLGPEMPFTSKMAIANQWLFKPLLFKIYEKSAGGNALIRTTIAPTILQAGVKDNVIPTSASATINFRLLPGTSIDAVFRHVKEAINDNRVQLIKKDAFAEEASGLTSTQSEGFKQLEKAVVESYPGTMIAPYLTVGATDSRQMAGISNCILRFAPVTDLKGMHGLNEHIGVDEYKKAIGFYYRLMKDLK</sequence>
<keyword evidence="5" id="KW-0862">Zinc</keyword>
<dbReference type="Proteomes" id="UP000462014">
    <property type="component" value="Unassembled WGS sequence"/>
</dbReference>
<accession>A0A7K1SS64</accession>
<proteinExistence type="inferred from homology"/>
<name>A0A7K1SS64_9SPHI</name>
<evidence type="ECO:0000259" key="6">
    <source>
        <dbReference type="Pfam" id="PF07687"/>
    </source>
</evidence>
<evidence type="ECO:0000256" key="2">
    <source>
        <dbReference type="ARBA" id="ARBA00022670"/>
    </source>
</evidence>
<keyword evidence="4 7" id="KW-0378">Hydrolase</keyword>
<feature type="domain" description="Peptidase M20 dimerisation" evidence="6">
    <location>
        <begin position="238"/>
        <end position="380"/>
    </location>
</feature>
<evidence type="ECO:0000256" key="4">
    <source>
        <dbReference type="ARBA" id="ARBA00022801"/>
    </source>
</evidence>
<dbReference type="Gene3D" id="1.10.150.900">
    <property type="match status" value="1"/>
</dbReference>
<keyword evidence="8" id="KW-1185">Reference proteome</keyword>
<dbReference type="InterPro" id="IPR011650">
    <property type="entry name" value="Peptidase_M20_dimer"/>
</dbReference>
<dbReference type="EMBL" id="WPIK01000001">
    <property type="protein sequence ID" value="MVN20161.1"/>
    <property type="molecule type" value="Genomic_DNA"/>
</dbReference>
<dbReference type="GO" id="GO:0006508">
    <property type="term" value="P:proteolysis"/>
    <property type="evidence" value="ECO:0007669"/>
    <property type="project" value="UniProtKB-KW"/>
</dbReference>
<dbReference type="AlphaFoldDB" id="A0A7K1SS64"/>
<dbReference type="RefSeq" id="WP_157563266.1">
    <property type="nucleotide sequence ID" value="NZ_WPIK01000001.1"/>
</dbReference>
<keyword evidence="3" id="KW-0479">Metal-binding</keyword>
<keyword evidence="2" id="KW-0645">Protease</keyword>
<dbReference type="InterPro" id="IPR002933">
    <property type="entry name" value="Peptidase_M20"/>
</dbReference>
<gene>
    <name evidence="7" type="ORF">GO621_01255</name>
</gene>
<dbReference type="PANTHER" id="PTHR45962:SF1">
    <property type="entry name" value="N-FATTY-ACYL-AMINO ACID SYNTHASE_HYDROLASE PM20D1"/>
    <property type="match status" value="1"/>
</dbReference>
<evidence type="ECO:0000256" key="5">
    <source>
        <dbReference type="ARBA" id="ARBA00022833"/>
    </source>
</evidence>
<dbReference type="FunFam" id="3.40.630.10:FF:000027">
    <property type="entry name" value="N-fatty-acyl-amino acid synthase/hydrolase PM20D1"/>
    <property type="match status" value="1"/>
</dbReference>
<reference evidence="7 8" key="1">
    <citation type="submission" date="2019-12" db="EMBL/GenBank/DDBJ databases">
        <title>Mucilaginibacter sp. HMF7410 genome sequencing and assembly.</title>
        <authorList>
            <person name="Kang H."/>
            <person name="Cha I."/>
            <person name="Kim H."/>
            <person name="Joh K."/>
        </authorList>
    </citation>
    <scope>NUCLEOTIDE SEQUENCE [LARGE SCALE GENOMIC DNA]</scope>
    <source>
        <strain evidence="7 8">HMF7410</strain>
    </source>
</reference>
<dbReference type="GO" id="GO:0008233">
    <property type="term" value="F:peptidase activity"/>
    <property type="evidence" value="ECO:0007669"/>
    <property type="project" value="UniProtKB-KW"/>
</dbReference>
<protein>
    <submittedName>
        <fullName evidence="7">M20/M25/M40 family metallo-hydrolase</fullName>
    </submittedName>
</protein>
<dbReference type="Pfam" id="PF07687">
    <property type="entry name" value="M20_dimer"/>
    <property type="match status" value="1"/>
</dbReference>
<comment type="caution">
    <text evidence="7">The sequence shown here is derived from an EMBL/GenBank/DDBJ whole genome shotgun (WGS) entry which is preliminary data.</text>
</comment>
<dbReference type="GO" id="GO:0046872">
    <property type="term" value="F:metal ion binding"/>
    <property type="evidence" value="ECO:0007669"/>
    <property type="project" value="UniProtKB-KW"/>
</dbReference>
<dbReference type="Gene3D" id="3.40.630.10">
    <property type="entry name" value="Zn peptidases"/>
    <property type="match status" value="1"/>
</dbReference>
<comment type="similarity">
    <text evidence="1">Belongs to the peptidase M20A family.</text>
</comment>
<dbReference type="SUPFAM" id="SSF53187">
    <property type="entry name" value="Zn-dependent exopeptidases"/>
    <property type="match status" value="1"/>
</dbReference>
<evidence type="ECO:0000313" key="7">
    <source>
        <dbReference type="EMBL" id="MVN20161.1"/>
    </source>
</evidence>
<dbReference type="InterPro" id="IPR036264">
    <property type="entry name" value="Bact_exopeptidase_dim_dom"/>
</dbReference>